<keyword evidence="6 11" id="KW-0472">Membrane</keyword>
<keyword evidence="2" id="KW-1003">Cell membrane</keyword>
<dbReference type="Pfam" id="PF00015">
    <property type="entry name" value="MCPsignal"/>
    <property type="match status" value="1"/>
</dbReference>
<evidence type="ECO:0000313" key="15">
    <source>
        <dbReference type="Proteomes" id="UP001157117"/>
    </source>
</evidence>
<dbReference type="PROSITE" id="PS50111">
    <property type="entry name" value="CHEMOTAXIS_TRANSDUC_2"/>
    <property type="match status" value="1"/>
</dbReference>
<reference evidence="15" key="1">
    <citation type="journal article" date="2019" name="Int. J. Syst. Evol. Microbiol.">
        <title>The Global Catalogue of Microorganisms (GCM) 10K type strain sequencing project: providing services to taxonomists for standard genome sequencing and annotation.</title>
        <authorList>
            <consortium name="The Broad Institute Genomics Platform"/>
            <consortium name="The Broad Institute Genome Sequencing Center for Infectious Disease"/>
            <person name="Wu L."/>
            <person name="Ma J."/>
        </authorList>
    </citation>
    <scope>NUCLEOTIDE SEQUENCE [LARGE SCALE GENOMIC DNA]</scope>
    <source>
        <strain evidence="15">NBRC 109639</strain>
    </source>
</reference>
<dbReference type="Proteomes" id="UP001157117">
    <property type="component" value="Unassembled WGS sequence"/>
</dbReference>
<dbReference type="PROSITE" id="PS50885">
    <property type="entry name" value="HAMP"/>
    <property type="match status" value="2"/>
</dbReference>
<evidence type="ECO:0000256" key="11">
    <source>
        <dbReference type="SAM" id="Phobius"/>
    </source>
</evidence>
<evidence type="ECO:0000256" key="6">
    <source>
        <dbReference type="ARBA" id="ARBA00023136"/>
    </source>
</evidence>
<gene>
    <name evidence="14" type="primary">mcpA_3</name>
    <name evidence="14" type="ORF">GCM10007926_44050</name>
</gene>
<evidence type="ECO:0000256" key="2">
    <source>
        <dbReference type="ARBA" id="ARBA00022475"/>
    </source>
</evidence>
<feature type="domain" description="Methyl-accepting transducer" evidence="12">
    <location>
        <begin position="347"/>
        <end position="576"/>
    </location>
</feature>
<proteinExistence type="inferred from homology"/>
<dbReference type="CDD" id="cd11386">
    <property type="entry name" value="MCP_signal"/>
    <property type="match status" value="1"/>
</dbReference>
<evidence type="ECO:0000256" key="8">
    <source>
        <dbReference type="PROSITE-ProRule" id="PRU00284"/>
    </source>
</evidence>
<name>A0ABQ6EIV3_9SPHN</name>
<dbReference type="SUPFAM" id="SSF58104">
    <property type="entry name" value="Methyl-accepting chemotaxis protein (MCP) signaling domain"/>
    <property type="match status" value="1"/>
</dbReference>
<dbReference type="Gene3D" id="3.30.450.20">
    <property type="entry name" value="PAS domain"/>
    <property type="match status" value="1"/>
</dbReference>
<dbReference type="InterPro" id="IPR003660">
    <property type="entry name" value="HAMP_dom"/>
</dbReference>
<feature type="domain" description="HAMP" evidence="13">
    <location>
        <begin position="291"/>
        <end position="342"/>
    </location>
</feature>
<evidence type="ECO:0000256" key="9">
    <source>
        <dbReference type="SAM" id="Coils"/>
    </source>
</evidence>
<dbReference type="EMBL" id="BSPT01000077">
    <property type="protein sequence ID" value="GLT07467.1"/>
    <property type="molecule type" value="Genomic_DNA"/>
</dbReference>
<keyword evidence="4 11" id="KW-0812">Transmembrane</keyword>
<dbReference type="PANTHER" id="PTHR43531">
    <property type="entry name" value="PROTEIN ICFG"/>
    <property type="match status" value="1"/>
</dbReference>
<evidence type="ECO:0000256" key="10">
    <source>
        <dbReference type="SAM" id="MobiDB-lite"/>
    </source>
</evidence>
<comment type="similarity">
    <text evidence="7">Belongs to the methyl-accepting chemotaxis (MCP) protein family.</text>
</comment>
<dbReference type="InterPro" id="IPR004089">
    <property type="entry name" value="MCPsignal_dom"/>
</dbReference>
<feature type="domain" description="HAMP" evidence="13">
    <location>
        <begin position="210"/>
        <end position="263"/>
    </location>
</feature>
<dbReference type="Gene3D" id="1.10.287.950">
    <property type="entry name" value="Methyl-accepting chemotaxis protein"/>
    <property type="match status" value="1"/>
</dbReference>
<evidence type="ECO:0000256" key="3">
    <source>
        <dbReference type="ARBA" id="ARBA00022500"/>
    </source>
</evidence>
<organism evidence="14 15">
    <name type="scientific">Sphingomonas psychrolutea</name>
    <dbReference type="NCBI Taxonomy" id="1259676"/>
    <lineage>
        <taxon>Bacteria</taxon>
        <taxon>Pseudomonadati</taxon>
        <taxon>Pseudomonadota</taxon>
        <taxon>Alphaproteobacteria</taxon>
        <taxon>Sphingomonadales</taxon>
        <taxon>Sphingomonadaceae</taxon>
        <taxon>Sphingomonas</taxon>
    </lineage>
</organism>
<dbReference type="Pfam" id="PF17200">
    <property type="entry name" value="sCache_2"/>
    <property type="match status" value="1"/>
</dbReference>
<dbReference type="Gene3D" id="1.10.8.500">
    <property type="entry name" value="HAMP domain in histidine kinase"/>
    <property type="match status" value="1"/>
</dbReference>
<evidence type="ECO:0000256" key="1">
    <source>
        <dbReference type="ARBA" id="ARBA00004651"/>
    </source>
</evidence>
<keyword evidence="5 11" id="KW-1133">Transmembrane helix</keyword>
<sequence>MKNLKISYQLVLLIGGLMLAFGLATFFQIKSAGKAIYHERYEMLRTQTETAISVMARFHALEVKGDMTREQAQNAAYDVIDDMRFVPDGYYFGYDYAANRVIYPDKKGVGKNFANIADKSGNKFLVEIIDKARKGGDWTEYEWPKPDQAEDLLYPKAAFALAFEPWQVTVGTGAYLDDLDATIADSIQGALLAGLLVLALGGTAAYVVIRGITKPLTAIHDALEAVADENVSITIPHTDMGNEVGMMAKATQSLQEKVRERHAMSRRQEEQSRELDAERNQNAEMQQAEAAQQARVVSTIGAALEELARGDLTIRCGDLGPKYAALRDNFNDALSHLEAAMAKVNSKGVDISGSKEEIRRASNELSQRTERQAANLEETSAALDELTVAVRQTAEGAHEAAKRVTSVSTEASRSDAVVAQAIGAMSGIEQSSAEITKIIGVIDEIAFQTNLLALNAGVEAARAGESGKGFAVVAQEVRELAQRSAAAAKEIKEQISKSSSQVENGVQLVGEAGEALKRISDQIKAASDIVTKIAHSASEQDTTLRSISSSMNQLDAATQHNAAMAEETTASAEALANDTEELLNLIRGFRISGASQSTSLSGMAQQMRRAS</sequence>
<dbReference type="InterPro" id="IPR051310">
    <property type="entry name" value="MCP_chemotaxis"/>
</dbReference>
<feature type="coiled-coil region" evidence="9">
    <location>
        <begin position="359"/>
        <end position="386"/>
    </location>
</feature>
<keyword evidence="9" id="KW-0175">Coiled coil</keyword>
<evidence type="ECO:0000259" key="13">
    <source>
        <dbReference type="PROSITE" id="PS50885"/>
    </source>
</evidence>
<feature type="region of interest" description="Disordered" evidence="10">
    <location>
        <begin position="255"/>
        <end position="290"/>
    </location>
</feature>
<keyword evidence="3" id="KW-0145">Chemotaxis</keyword>
<comment type="caution">
    <text evidence="14">The sequence shown here is derived from an EMBL/GenBank/DDBJ whole genome shotgun (WGS) entry which is preliminary data.</text>
</comment>
<accession>A0ABQ6EIV3</accession>
<evidence type="ECO:0000256" key="5">
    <source>
        <dbReference type="ARBA" id="ARBA00022989"/>
    </source>
</evidence>
<feature type="transmembrane region" description="Helical" evidence="11">
    <location>
        <begin position="6"/>
        <end position="27"/>
    </location>
</feature>
<dbReference type="Pfam" id="PF00672">
    <property type="entry name" value="HAMP"/>
    <property type="match status" value="1"/>
</dbReference>
<comment type="subcellular location">
    <subcellularLocation>
        <location evidence="1">Cell membrane</location>
        <topology evidence="1">Multi-pass membrane protein</topology>
    </subcellularLocation>
</comment>
<feature type="compositionally biased region" description="Basic and acidic residues" evidence="10">
    <location>
        <begin position="256"/>
        <end position="281"/>
    </location>
</feature>
<keyword evidence="15" id="KW-1185">Reference proteome</keyword>
<dbReference type="SMART" id="SM01049">
    <property type="entry name" value="Cache_2"/>
    <property type="match status" value="1"/>
</dbReference>
<evidence type="ECO:0000256" key="7">
    <source>
        <dbReference type="ARBA" id="ARBA00029447"/>
    </source>
</evidence>
<dbReference type="PANTHER" id="PTHR43531:SF11">
    <property type="entry name" value="METHYL-ACCEPTING CHEMOTAXIS PROTEIN 3"/>
    <property type="match status" value="1"/>
</dbReference>
<evidence type="ECO:0000259" key="12">
    <source>
        <dbReference type="PROSITE" id="PS50111"/>
    </source>
</evidence>
<dbReference type="SMART" id="SM00304">
    <property type="entry name" value="HAMP"/>
    <property type="match status" value="2"/>
</dbReference>
<dbReference type="InterPro" id="IPR033480">
    <property type="entry name" value="sCache_2"/>
</dbReference>
<dbReference type="SMART" id="SM00283">
    <property type="entry name" value="MA"/>
    <property type="match status" value="1"/>
</dbReference>
<dbReference type="RefSeq" id="WP_284215401.1">
    <property type="nucleotide sequence ID" value="NZ_BSPT01000077.1"/>
</dbReference>
<evidence type="ECO:0000256" key="4">
    <source>
        <dbReference type="ARBA" id="ARBA00022692"/>
    </source>
</evidence>
<keyword evidence="8" id="KW-0807">Transducer</keyword>
<evidence type="ECO:0000313" key="14">
    <source>
        <dbReference type="EMBL" id="GLT07467.1"/>
    </source>
</evidence>
<protein>
    <submittedName>
        <fullName evidence="14">Chemotaxis protein</fullName>
    </submittedName>
</protein>